<dbReference type="InterPro" id="IPR000477">
    <property type="entry name" value="RT_dom"/>
</dbReference>
<dbReference type="GO" id="GO:0003676">
    <property type="term" value="F:nucleic acid binding"/>
    <property type="evidence" value="ECO:0007669"/>
    <property type="project" value="InterPro"/>
</dbReference>
<proteinExistence type="predicted"/>
<sequence length="432" mass="50020">MRLKRRKIGYMAIKIDLEKAYDRLEWPFIDDTLKELRIPDKLRILIMRCVSSVSTQVLWNGAMSTSFNPSRGLRQGDPLSPYLFVMCMERLGHAIAGAVNNSRWKPIRLCRNEPVLSHLFFAYDLEWLSDVGPLASFVVNIVERDNLPRQSVSSMSVDRNFSVKSAYELRRGILNDDTHKVWESEYDDIWPQLATVEFMDRRLEDFCTRDIKNWMQINITSPGFYAREDNDWDLQFGSILWLIWKHRNGRIFDLDYFEHESVLEKSRRLTLEANRAMESSLPTIHLSHRPCTIHDAWQPPPHNWCKINTYASCNIRSGFASCGGVFRSSNGGWMFGFSKVIGICSIVEVELWGIHEGLSHAWNLGERLITVETDSLEAVRMLKHISRNANKVMDRLAKIVATRGEVHMVFSTPPLEVIDFIQQEAEDYTLTA</sequence>
<dbReference type="InterPro" id="IPR002156">
    <property type="entry name" value="RNaseH_domain"/>
</dbReference>
<comment type="caution">
    <text evidence="3">The sequence shown here is derived from an EMBL/GenBank/DDBJ whole genome shotgun (WGS) entry which is preliminary data.</text>
</comment>
<protein>
    <recommendedName>
        <fullName evidence="5">Reverse transcriptase domain-containing protein</fullName>
    </recommendedName>
</protein>
<dbReference type="InterPro" id="IPR036397">
    <property type="entry name" value="RNaseH_sf"/>
</dbReference>
<name>A0A6A3CIB5_HIBSY</name>
<dbReference type="PANTHER" id="PTHR47723">
    <property type="entry name" value="OS05G0353850 PROTEIN"/>
    <property type="match status" value="1"/>
</dbReference>
<evidence type="ECO:0008006" key="5">
    <source>
        <dbReference type="Google" id="ProtNLM"/>
    </source>
</evidence>
<dbReference type="AlphaFoldDB" id="A0A6A3CIB5"/>
<evidence type="ECO:0000313" key="3">
    <source>
        <dbReference type="EMBL" id="KAE8728903.1"/>
    </source>
</evidence>
<dbReference type="InterPro" id="IPR044730">
    <property type="entry name" value="RNase_H-like_dom_plant"/>
</dbReference>
<dbReference type="InterPro" id="IPR053151">
    <property type="entry name" value="RNase_H-like"/>
</dbReference>
<reference evidence="3" key="1">
    <citation type="submission" date="2019-09" db="EMBL/GenBank/DDBJ databases">
        <title>Draft genome information of white flower Hibiscus syriacus.</title>
        <authorList>
            <person name="Kim Y.-M."/>
        </authorList>
    </citation>
    <scope>NUCLEOTIDE SEQUENCE [LARGE SCALE GENOMIC DNA]</scope>
    <source>
        <strain evidence="3">YM2019G1</strain>
    </source>
</reference>
<keyword evidence="4" id="KW-1185">Reference proteome</keyword>
<evidence type="ECO:0000313" key="4">
    <source>
        <dbReference type="Proteomes" id="UP000436088"/>
    </source>
</evidence>
<dbReference type="Gene3D" id="3.30.420.10">
    <property type="entry name" value="Ribonuclease H-like superfamily/Ribonuclease H"/>
    <property type="match status" value="1"/>
</dbReference>
<dbReference type="CDD" id="cd06222">
    <property type="entry name" value="RNase_H_like"/>
    <property type="match status" value="1"/>
</dbReference>
<dbReference type="SUPFAM" id="SSF53098">
    <property type="entry name" value="Ribonuclease H-like"/>
    <property type="match status" value="1"/>
</dbReference>
<dbReference type="Pfam" id="PF00078">
    <property type="entry name" value="RVT_1"/>
    <property type="match status" value="1"/>
</dbReference>
<dbReference type="GO" id="GO:0004523">
    <property type="term" value="F:RNA-DNA hybrid ribonuclease activity"/>
    <property type="evidence" value="ECO:0007669"/>
    <property type="project" value="InterPro"/>
</dbReference>
<feature type="domain" description="Reverse transcriptase" evidence="1">
    <location>
        <begin position="10"/>
        <end position="98"/>
    </location>
</feature>
<dbReference type="Proteomes" id="UP000436088">
    <property type="component" value="Unassembled WGS sequence"/>
</dbReference>
<dbReference type="PANTHER" id="PTHR47723:SF19">
    <property type="entry name" value="POLYNUCLEOTIDYL TRANSFERASE, RIBONUCLEASE H-LIKE SUPERFAMILY PROTEIN"/>
    <property type="match status" value="1"/>
</dbReference>
<evidence type="ECO:0000259" key="1">
    <source>
        <dbReference type="Pfam" id="PF00078"/>
    </source>
</evidence>
<dbReference type="EMBL" id="VEPZ02000245">
    <property type="protein sequence ID" value="KAE8728903.1"/>
    <property type="molecule type" value="Genomic_DNA"/>
</dbReference>
<evidence type="ECO:0000259" key="2">
    <source>
        <dbReference type="Pfam" id="PF13456"/>
    </source>
</evidence>
<dbReference type="Pfam" id="PF13456">
    <property type="entry name" value="RVT_3"/>
    <property type="match status" value="1"/>
</dbReference>
<organism evidence="3 4">
    <name type="scientific">Hibiscus syriacus</name>
    <name type="common">Rose of Sharon</name>
    <dbReference type="NCBI Taxonomy" id="106335"/>
    <lineage>
        <taxon>Eukaryota</taxon>
        <taxon>Viridiplantae</taxon>
        <taxon>Streptophyta</taxon>
        <taxon>Embryophyta</taxon>
        <taxon>Tracheophyta</taxon>
        <taxon>Spermatophyta</taxon>
        <taxon>Magnoliopsida</taxon>
        <taxon>eudicotyledons</taxon>
        <taxon>Gunneridae</taxon>
        <taxon>Pentapetalae</taxon>
        <taxon>rosids</taxon>
        <taxon>malvids</taxon>
        <taxon>Malvales</taxon>
        <taxon>Malvaceae</taxon>
        <taxon>Malvoideae</taxon>
        <taxon>Hibiscus</taxon>
    </lineage>
</organism>
<dbReference type="InterPro" id="IPR012337">
    <property type="entry name" value="RNaseH-like_sf"/>
</dbReference>
<accession>A0A6A3CIB5</accession>
<feature type="domain" description="RNase H type-1" evidence="2">
    <location>
        <begin position="309"/>
        <end position="396"/>
    </location>
</feature>
<gene>
    <name evidence="3" type="ORF">F3Y22_tig00004045pilonHSYRG00033</name>
</gene>